<feature type="region of interest" description="Disordered" evidence="1">
    <location>
        <begin position="25"/>
        <end position="62"/>
    </location>
</feature>
<accession>A0A4R0RHN5</accession>
<dbReference type="EMBL" id="RWJN01000078">
    <property type="protein sequence ID" value="TCD68030.1"/>
    <property type="molecule type" value="Genomic_DNA"/>
</dbReference>
<feature type="region of interest" description="Disordered" evidence="1">
    <location>
        <begin position="368"/>
        <end position="416"/>
    </location>
</feature>
<sequence>MNMADGVRDVLCPGEPVSEFARAWEADGERVGPADLPKEYDGHTEVSQDSGPPLNPGSDTPGPVLAVPNDWDRCRGQIQCSEGCLCDAHLGAPSIMPEEGQELPLAQNKKAHLRNDLEKNVRKTRSMTKSTKTTERPPLTLPVRRVVSAPAALDWTASVNGFELPSNDVNGPLVIREARSPSVSISTALEHGRFPGKTTTAKSKAKREVKRSLLARSHSERITLRKRKGQKKSEPSGSCWTTAEPSPPPPSSFDPCLQAPPPNLPAIWASSKSDLEAVLPEMAQAVNGLAWHPSLDSLTWLLEGQMCSQDTWKDRSLEVSIVREHLEQDRARQPVYPPLNVTNSEDENTDMILFDDLPVDDAIGFLPRPSNLDPPATPPLSYAEMGPYHPSPISRHDSDNHFHSFSPSTSSNSSLISTPQSLAKQFDVWDPAAEHLRFTNSITTPFVAFGDHLAYSHLSSTFDIGQDPSYPRWPPSPGMPSYPETLPNYRSTGLSGAFSSNAYNNPSAASFGLPLSAFRSLRRKPTAFADLAFANYGSDADAEDMPMKDSNLSGEFVNTDIEYYPASRFMTEEPTKSTSRPLPIEVQTLLDSHSRGTLVSVVMSRDCSLLPFSLPPIYGVVFLGFFSIKNVTTSVGHAPGRENVERVCWKFELEWVPGGDSLDFSKLPSPTPWWLPRTGDDHAVPTHPYTLLPGYFTAARAPDGSPIPVTSPVALTRKGWHCTGCGKLNVQRFLCVQRCDQCKMDNGMGPIRSFHVRNMYNLAPLMSPWARYPVASVHCTKKEDLESGYKIYSYLIGSHGIGPSVVTHLFTGNLPAVQEGPERLWLSLQKHDLLAWRDVRCDLAAGPYYTYHGKPSPPLPENGVLNLEQAWTQEPECVNEARDLIHRLVREVWSDSFSVTELVVLGWLGKGHRKSPTLIPAKSRQVAILALGADVELSLAPQNGFQAQEFVAAESYQDPLSSFNLEIPPSFPDDDYEPYDPMDEEEEPIGAGLLSAAHGPLSTSLSEPSSEPTPPSNQSSLKDSKDGSLFLSLIHGDMVLLEGDDYNWSMKRTGMSIILIALGEALNPL</sequence>
<organism evidence="2 3">
    <name type="scientific">Steccherinum ochraceum</name>
    <dbReference type="NCBI Taxonomy" id="92696"/>
    <lineage>
        <taxon>Eukaryota</taxon>
        <taxon>Fungi</taxon>
        <taxon>Dikarya</taxon>
        <taxon>Basidiomycota</taxon>
        <taxon>Agaricomycotina</taxon>
        <taxon>Agaricomycetes</taxon>
        <taxon>Polyporales</taxon>
        <taxon>Steccherinaceae</taxon>
        <taxon>Steccherinum</taxon>
    </lineage>
</organism>
<feature type="region of interest" description="Disordered" evidence="1">
    <location>
        <begin position="963"/>
        <end position="986"/>
    </location>
</feature>
<dbReference type="AlphaFoldDB" id="A0A4R0RHN5"/>
<feature type="compositionally biased region" description="Low complexity" evidence="1">
    <location>
        <begin position="1000"/>
        <end position="1010"/>
    </location>
</feature>
<proteinExistence type="predicted"/>
<name>A0A4R0RHN5_9APHY</name>
<dbReference type="OrthoDB" id="2678679at2759"/>
<feature type="compositionally biased region" description="Pro residues" evidence="1">
    <location>
        <begin position="245"/>
        <end position="255"/>
    </location>
</feature>
<evidence type="ECO:0000256" key="1">
    <source>
        <dbReference type="SAM" id="MobiDB-lite"/>
    </source>
</evidence>
<evidence type="ECO:0000313" key="2">
    <source>
        <dbReference type="EMBL" id="TCD68030.1"/>
    </source>
</evidence>
<keyword evidence="3" id="KW-1185">Reference proteome</keyword>
<reference evidence="2 3" key="1">
    <citation type="submission" date="2018-11" db="EMBL/GenBank/DDBJ databases">
        <title>Genome assembly of Steccherinum ochraceum LE-BIN_3174, the white-rot fungus of the Steccherinaceae family (The Residual Polyporoid clade, Polyporales, Basidiomycota).</title>
        <authorList>
            <person name="Fedorova T.V."/>
            <person name="Glazunova O.A."/>
            <person name="Landesman E.O."/>
            <person name="Moiseenko K.V."/>
            <person name="Psurtseva N.V."/>
            <person name="Savinova O.S."/>
            <person name="Shakhova N.V."/>
            <person name="Tyazhelova T.V."/>
            <person name="Vasina D.V."/>
        </authorList>
    </citation>
    <scope>NUCLEOTIDE SEQUENCE [LARGE SCALE GENOMIC DNA]</scope>
    <source>
        <strain evidence="2 3">LE-BIN_3174</strain>
    </source>
</reference>
<feature type="compositionally biased region" description="Basic and acidic residues" evidence="1">
    <location>
        <begin position="25"/>
        <end position="46"/>
    </location>
</feature>
<evidence type="ECO:0000313" key="3">
    <source>
        <dbReference type="Proteomes" id="UP000292702"/>
    </source>
</evidence>
<feature type="region of interest" description="Disordered" evidence="1">
    <location>
        <begin position="999"/>
        <end position="1024"/>
    </location>
</feature>
<feature type="compositionally biased region" description="Low complexity" evidence="1">
    <location>
        <begin position="403"/>
        <end position="416"/>
    </location>
</feature>
<feature type="compositionally biased region" description="Acidic residues" evidence="1">
    <location>
        <begin position="972"/>
        <end position="986"/>
    </location>
</feature>
<protein>
    <submittedName>
        <fullName evidence="2">Uncharacterized protein</fullName>
    </submittedName>
</protein>
<comment type="caution">
    <text evidence="2">The sequence shown here is derived from an EMBL/GenBank/DDBJ whole genome shotgun (WGS) entry which is preliminary data.</text>
</comment>
<feature type="region of interest" description="Disordered" evidence="1">
    <location>
        <begin position="191"/>
        <end position="255"/>
    </location>
</feature>
<gene>
    <name evidence="2" type="ORF">EIP91_011641</name>
</gene>
<feature type="compositionally biased region" description="Polar residues" evidence="1">
    <location>
        <begin position="235"/>
        <end position="244"/>
    </location>
</feature>
<dbReference type="Proteomes" id="UP000292702">
    <property type="component" value="Unassembled WGS sequence"/>
</dbReference>